<gene>
    <name evidence="1" type="ORF">BC938DRAFT_483576</name>
</gene>
<dbReference type="Proteomes" id="UP000274822">
    <property type="component" value="Unassembled WGS sequence"/>
</dbReference>
<protein>
    <submittedName>
        <fullName evidence="1">Uncharacterized protein</fullName>
    </submittedName>
</protein>
<dbReference type="EMBL" id="RBNJ01008825">
    <property type="protein sequence ID" value="RUS27222.1"/>
    <property type="molecule type" value="Genomic_DNA"/>
</dbReference>
<comment type="caution">
    <text evidence="1">The sequence shown here is derived from an EMBL/GenBank/DDBJ whole genome shotgun (WGS) entry which is preliminary data.</text>
</comment>
<accession>A0A433QBT1</accession>
<keyword evidence="2" id="KW-1185">Reference proteome</keyword>
<evidence type="ECO:0000313" key="2">
    <source>
        <dbReference type="Proteomes" id="UP000274822"/>
    </source>
</evidence>
<name>A0A433QBT1_9FUNG</name>
<proteinExistence type="predicted"/>
<organism evidence="1 2">
    <name type="scientific">Jimgerdemannia flammicorona</name>
    <dbReference type="NCBI Taxonomy" id="994334"/>
    <lineage>
        <taxon>Eukaryota</taxon>
        <taxon>Fungi</taxon>
        <taxon>Fungi incertae sedis</taxon>
        <taxon>Mucoromycota</taxon>
        <taxon>Mucoromycotina</taxon>
        <taxon>Endogonomycetes</taxon>
        <taxon>Endogonales</taxon>
        <taxon>Endogonaceae</taxon>
        <taxon>Jimgerdemannia</taxon>
    </lineage>
</organism>
<reference evidence="1 2" key="1">
    <citation type="journal article" date="2018" name="New Phytol.">
        <title>Phylogenomics of Endogonaceae and evolution of mycorrhizas within Mucoromycota.</title>
        <authorList>
            <person name="Chang Y."/>
            <person name="Desiro A."/>
            <person name="Na H."/>
            <person name="Sandor L."/>
            <person name="Lipzen A."/>
            <person name="Clum A."/>
            <person name="Barry K."/>
            <person name="Grigoriev I.V."/>
            <person name="Martin F.M."/>
            <person name="Stajich J.E."/>
            <person name="Smith M.E."/>
            <person name="Bonito G."/>
            <person name="Spatafora J.W."/>
        </authorList>
    </citation>
    <scope>NUCLEOTIDE SEQUENCE [LARGE SCALE GENOMIC DNA]</scope>
    <source>
        <strain evidence="1 2">AD002</strain>
    </source>
</reference>
<dbReference type="AlphaFoldDB" id="A0A433QBT1"/>
<sequence>MSTIEFAMQVQPCTSLYLCISIEAYIELCAQLRTFGLALLQIARFSWQALVSLEGFDGQDIQIRKYWHSSLLILSQSFMFYF</sequence>
<evidence type="ECO:0000313" key="1">
    <source>
        <dbReference type="EMBL" id="RUS27222.1"/>
    </source>
</evidence>